<evidence type="ECO:0000256" key="1">
    <source>
        <dbReference type="SAM" id="Phobius"/>
    </source>
</evidence>
<gene>
    <name evidence="2" type="primary">mspA</name>
    <name evidence="4" type="ORF">BU638_04060</name>
    <name evidence="3" type="ORF">BU653_03545</name>
    <name evidence="5" type="ORF">BU676_05775</name>
    <name evidence="2" type="ORF">RCF65_00250</name>
</gene>
<evidence type="ECO:0000313" key="2">
    <source>
        <dbReference type="EMBL" id="MDQ7174413.1"/>
    </source>
</evidence>
<reference evidence="3" key="2">
    <citation type="submission" date="2018-03" db="EMBL/GenBank/DDBJ databases">
        <authorList>
            <person name="Naushad S."/>
        </authorList>
    </citation>
    <scope>NUCLEOTIDE SEQUENCE</scope>
    <source>
        <strain evidence="4">SNUC 105</strain>
        <strain evidence="5">SNUC 1363</strain>
        <strain evidence="3">SNUC 505</strain>
    </source>
</reference>
<keyword evidence="1" id="KW-1133">Transmembrane helix</keyword>
<feature type="transmembrane region" description="Helical" evidence="1">
    <location>
        <begin position="30"/>
        <end position="49"/>
    </location>
</feature>
<evidence type="ECO:0000313" key="9">
    <source>
        <dbReference type="Proteomes" id="UP001240157"/>
    </source>
</evidence>
<evidence type="ECO:0000313" key="6">
    <source>
        <dbReference type="Proteomes" id="UP000242008"/>
    </source>
</evidence>
<organism evidence="3 8">
    <name type="scientific">Staphylococcus chromogenes</name>
    <name type="common">Staphylococcus hyicus subsp. chromogenes</name>
    <dbReference type="NCBI Taxonomy" id="46126"/>
    <lineage>
        <taxon>Bacteria</taxon>
        <taxon>Bacillati</taxon>
        <taxon>Bacillota</taxon>
        <taxon>Bacilli</taxon>
        <taxon>Bacillales</taxon>
        <taxon>Staphylococcaceae</taxon>
        <taxon>Staphylococcus</taxon>
    </lineage>
</organism>
<dbReference type="GeneID" id="93654979"/>
<name>A0AAE5W8V5_STACR</name>
<reference evidence="2 9" key="3">
    <citation type="submission" date="2023-08" db="EMBL/GenBank/DDBJ databases">
        <title>Whole genome sequencing of Staphylococcus chromogenes NNSch 2386.</title>
        <authorList>
            <person name="Kropotov V.S."/>
            <person name="Boriskina E.V."/>
            <person name="Gordinskaya N.A."/>
            <person name="Shkurkina I.S."/>
            <person name="Kryazhev D.V."/>
            <person name="Alekseeva A.E."/>
            <person name="Makhova M.A."/>
        </authorList>
    </citation>
    <scope>NUCLEOTIDE SEQUENCE [LARGE SCALE GENOMIC DNA]</scope>
    <source>
        <strain evidence="2 9">NNSch 2386</strain>
    </source>
</reference>
<dbReference type="EMBL" id="JAVGJF010000001">
    <property type="protein sequence ID" value="MDQ7174413.1"/>
    <property type="molecule type" value="Genomic_DNA"/>
</dbReference>
<dbReference type="Proteomes" id="UP000242008">
    <property type="component" value="Unassembled WGS sequence"/>
</dbReference>
<reference evidence="6 7" key="1">
    <citation type="journal article" date="2016" name="Front. Microbiol.">
        <title>Comprehensive Phylogenetic Analysis of Bovine Non-aureus Staphylococci Species Based on Whole-Genome Sequencing.</title>
        <authorList>
            <person name="Naushad S."/>
            <person name="Barkema H.W."/>
            <person name="Luby C."/>
            <person name="Condas L.A."/>
            <person name="Nobrega D.B."/>
            <person name="Carson D.A."/>
            <person name="De Buck J."/>
        </authorList>
    </citation>
    <scope>NUCLEOTIDE SEQUENCE [LARGE SCALE GENOMIC DNA]</scope>
    <source>
        <strain evidence="4 7">SNUC 105</strain>
        <strain evidence="5 6">SNUC 1363</strain>
        <strain evidence="3 8">SNUC 505</strain>
    </source>
</reference>
<dbReference type="InterPro" id="IPR053572">
    <property type="entry name" value="MspA"/>
</dbReference>
<feature type="transmembrane region" description="Helical" evidence="1">
    <location>
        <begin position="6"/>
        <end position="23"/>
    </location>
</feature>
<evidence type="ECO:0000313" key="7">
    <source>
        <dbReference type="Proteomes" id="UP000242144"/>
    </source>
</evidence>
<dbReference type="RefSeq" id="WP_037574805.1">
    <property type="nucleotide sequence ID" value="NZ_BMDK01000002.1"/>
</dbReference>
<dbReference type="EMBL" id="PZBZ01000014">
    <property type="protein sequence ID" value="PTG15782.1"/>
    <property type="molecule type" value="Genomic_DNA"/>
</dbReference>
<dbReference type="Proteomes" id="UP001240157">
    <property type="component" value="Unassembled WGS sequence"/>
</dbReference>
<keyword evidence="1" id="KW-0472">Membrane</keyword>
<dbReference type="EMBL" id="PZAO01000010">
    <property type="protein sequence ID" value="PTG69885.1"/>
    <property type="molecule type" value="Genomic_DNA"/>
</dbReference>
<dbReference type="NCBIfam" id="NF038247">
    <property type="entry name" value="memb_stab_MspA"/>
    <property type="match status" value="1"/>
</dbReference>
<protein>
    <submittedName>
        <fullName evidence="2">Membrane stabilizing protein MspA</fullName>
    </submittedName>
</protein>
<evidence type="ECO:0000313" key="4">
    <source>
        <dbReference type="EMBL" id="PTG28274.1"/>
    </source>
</evidence>
<evidence type="ECO:0000313" key="3">
    <source>
        <dbReference type="EMBL" id="PTG15782.1"/>
    </source>
</evidence>
<accession>A0AAE5W8V5</accession>
<feature type="transmembrane region" description="Helical" evidence="1">
    <location>
        <begin position="55"/>
        <end position="73"/>
    </location>
</feature>
<dbReference type="Proteomes" id="UP000242704">
    <property type="component" value="Unassembled WGS sequence"/>
</dbReference>
<dbReference type="AlphaFoldDB" id="A0AAE5W8V5"/>
<feature type="transmembrane region" description="Helical" evidence="1">
    <location>
        <begin position="85"/>
        <end position="104"/>
    </location>
</feature>
<comment type="caution">
    <text evidence="3">The sequence shown here is derived from an EMBL/GenBank/DDBJ whole genome shotgun (WGS) entry which is preliminary data.</text>
</comment>
<dbReference type="Proteomes" id="UP000242144">
    <property type="component" value="Unassembled WGS sequence"/>
</dbReference>
<evidence type="ECO:0000313" key="5">
    <source>
        <dbReference type="EMBL" id="PTG69885.1"/>
    </source>
</evidence>
<sequence length="105" mass="12188">MLIYFLLLPLLYLIVSYLSIFKMNLRLSSILRIILAILLIIVIASSLAYHTFSTWWLFVVLLLLIGNVEITAFKHSKNDEKGVHILNMMTVLIFVIYIILTFVMI</sequence>
<keyword evidence="6" id="KW-1185">Reference proteome</keyword>
<dbReference type="EMBL" id="PZCM01000003">
    <property type="protein sequence ID" value="PTG28274.1"/>
    <property type="molecule type" value="Genomic_DNA"/>
</dbReference>
<proteinExistence type="predicted"/>
<keyword evidence="1" id="KW-0812">Transmembrane</keyword>
<evidence type="ECO:0000313" key="8">
    <source>
        <dbReference type="Proteomes" id="UP000242704"/>
    </source>
</evidence>